<dbReference type="InterPro" id="IPR051159">
    <property type="entry name" value="Hexapeptide_acetyltransf"/>
</dbReference>
<dbReference type="SUPFAM" id="SSF51161">
    <property type="entry name" value="Trimeric LpxA-like enzymes"/>
    <property type="match status" value="1"/>
</dbReference>
<evidence type="ECO:0000313" key="5">
    <source>
        <dbReference type="EMBL" id="KFX74888.1"/>
    </source>
</evidence>
<dbReference type="InterPro" id="IPR018357">
    <property type="entry name" value="Hexapep_transf_CS"/>
</dbReference>
<dbReference type="GO" id="GO:0008374">
    <property type="term" value="F:O-acyltransferase activity"/>
    <property type="evidence" value="ECO:0007669"/>
    <property type="project" value="TreeGrafter"/>
</dbReference>
<dbReference type="EMBL" id="QSDG01000006">
    <property type="protein sequence ID" value="RGY69357.1"/>
    <property type="molecule type" value="Genomic_DNA"/>
</dbReference>
<evidence type="ECO:0000313" key="7">
    <source>
        <dbReference type="Proteomes" id="UP000284614"/>
    </source>
</evidence>
<dbReference type="CDD" id="cd04647">
    <property type="entry name" value="LbH_MAT_like"/>
    <property type="match status" value="1"/>
</dbReference>
<reference evidence="6 7" key="3">
    <citation type="submission" date="2018-08" db="EMBL/GenBank/DDBJ databases">
        <title>A genome reference for cultivated species of the human gut microbiota.</title>
        <authorList>
            <person name="Zou Y."/>
            <person name="Xue W."/>
            <person name="Luo G."/>
        </authorList>
    </citation>
    <scope>NUCLEOTIDE SEQUENCE [LARGE SCALE GENOMIC DNA]</scope>
    <source>
        <strain evidence="6 7">OF01-1</strain>
    </source>
</reference>
<comment type="caution">
    <text evidence="5">The sequence shown here is derived from an EMBL/GenBank/DDBJ whole genome shotgun (WGS) entry which is preliminary data.</text>
</comment>
<dbReference type="InterPro" id="IPR011004">
    <property type="entry name" value="Trimer_LpxA-like_sf"/>
</dbReference>
<evidence type="ECO:0000313" key="6">
    <source>
        <dbReference type="EMBL" id="RGY69357.1"/>
    </source>
</evidence>
<dbReference type="Pfam" id="PF00132">
    <property type="entry name" value="Hexapep"/>
    <property type="match status" value="1"/>
</dbReference>
<evidence type="ECO:0000256" key="2">
    <source>
        <dbReference type="ARBA" id="ARBA00022679"/>
    </source>
</evidence>
<name>A0A0I9S9W0_BACFG</name>
<comment type="similarity">
    <text evidence="1">Belongs to the transferase hexapeptide repeat family.</text>
</comment>
<evidence type="ECO:0000256" key="1">
    <source>
        <dbReference type="ARBA" id="ARBA00007274"/>
    </source>
</evidence>
<keyword evidence="4 6" id="KW-0012">Acyltransferase</keyword>
<accession>A0A0I9S9W0</accession>
<proteinExistence type="inferred from homology"/>
<sequence length="202" mass="22274">MALKETIKQNPALKQAVHRFIMHPVKTRPNWWIRIFSFLYLKRGKGSVIYRSVRLDLPPFNLFSLGKYSVVEDFSCLNNAVGDLIIGDYTRIGLGNTIIGPATIGHHVNLAQNVTVTGLNHNYQDADKRIDEQGVSTRPVTIEDDVWIGANAVILPGVTLGKHSVVAAGSVVSRSVPPYSVCAGSPAKVIKQFNPQSKIWEK</sequence>
<protein>
    <submittedName>
        <fullName evidence="5">Acetyltransferase</fullName>
    </submittedName>
    <submittedName>
        <fullName evidence="6">Acyltransferase</fullName>
    </submittedName>
</protein>
<dbReference type="Proteomes" id="UP000284614">
    <property type="component" value="Unassembled WGS sequence"/>
</dbReference>
<dbReference type="GO" id="GO:0005829">
    <property type="term" value="C:cytosol"/>
    <property type="evidence" value="ECO:0007669"/>
    <property type="project" value="TreeGrafter"/>
</dbReference>
<reference evidence="5" key="2">
    <citation type="submission" date="2014-07" db="EMBL/GenBank/DDBJ databases">
        <title>Genetics and epidemiology of antimicrobial resistance in B. fragilis group.</title>
        <authorList>
            <person name="Sydenham T.V."/>
            <person name="Hasman H."/>
            <person name="Kemp M."/>
            <person name="Justesen U.S."/>
        </authorList>
    </citation>
    <scope>NUCLEOTIDE SEQUENCE [LARGE SCALE GENOMIC DNA]</scope>
    <source>
        <strain evidence="5">DCMOUH0018B</strain>
    </source>
</reference>
<keyword evidence="2 5" id="KW-0808">Transferase</keyword>
<dbReference type="PANTHER" id="PTHR23416:SF23">
    <property type="entry name" value="ACETYLTRANSFERASE C18B11.09C-RELATED"/>
    <property type="match status" value="1"/>
</dbReference>
<dbReference type="PANTHER" id="PTHR23416">
    <property type="entry name" value="SIALIC ACID SYNTHASE-RELATED"/>
    <property type="match status" value="1"/>
</dbReference>
<reference evidence="5" key="1">
    <citation type="book" date="2014" name="THE 24TH EUROPEAN CONGRESS OF CLINICAL MICROBIOLOGY AND INFECTIOUS DISEASES" publisher="ECCMID 2014" city="Barcelona, Spain">
        <title>Identification of resistance genes in three multidrug-resistant Bacteroides fragilis isolates by whole genome sequencing.</title>
        <editorList>
            <person name="Unknown"/>
            <person name="A."/>
        </editorList>
        <authorList>
            <person name="Sydenham T.V."/>
            <person name="Hasman H."/>
            <person name="Wang M."/>
            <person name="Soki J."/>
            <person name="Nagy E."/>
            <person name="Justesen U.S."/>
        </authorList>
    </citation>
    <scope>NUCLEOTIDE SEQUENCE</scope>
    <source>
        <strain evidence="5">DCMOUH0018B</strain>
    </source>
</reference>
<evidence type="ECO:0000256" key="4">
    <source>
        <dbReference type="ARBA" id="ARBA00023315"/>
    </source>
</evidence>
<dbReference type="InterPro" id="IPR001451">
    <property type="entry name" value="Hexapep"/>
</dbReference>
<dbReference type="RefSeq" id="WP_044300258.1">
    <property type="nucleotide sequence ID" value="NZ_CAEUHN010000012.1"/>
</dbReference>
<dbReference type="AlphaFoldDB" id="A0A0I9S9W0"/>
<keyword evidence="3" id="KW-0677">Repeat</keyword>
<dbReference type="Gene3D" id="2.160.10.10">
    <property type="entry name" value="Hexapeptide repeat proteins"/>
    <property type="match status" value="1"/>
</dbReference>
<dbReference type="PROSITE" id="PS00101">
    <property type="entry name" value="HEXAPEP_TRANSFERASES"/>
    <property type="match status" value="1"/>
</dbReference>
<dbReference type="PATRIC" id="fig|817.53.peg.2056"/>
<dbReference type="EMBL" id="JMZZ02000107">
    <property type="protein sequence ID" value="KFX74888.1"/>
    <property type="molecule type" value="Genomic_DNA"/>
</dbReference>
<gene>
    <name evidence="6" type="ORF">DXA27_08430</name>
    <name evidence="5" type="ORF">EE52_0209965</name>
</gene>
<organism evidence="5">
    <name type="scientific">Bacteroides fragilis</name>
    <dbReference type="NCBI Taxonomy" id="817"/>
    <lineage>
        <taxon>Bacteria</taxon>
        <taxon>Pseudomonadati</taxon>
        <taxon>Bacteroidota</taxon>
        <taxon>Bacteroidia</taxon>
        <taxon>Bacteroidales</taxon>
        <taxon>Bacteroidaceae</taxon>
        <taxon>Bacteroides</taxon>
    </lineage>
</organism>
<evidence type="ECO:0000256" key="3">
    <source>
        <dbReference type="ARBA" id="ARBA00022737"/>
    </source>
</evidence>